<accession>A0A6M2BWJ3</accession>
<dbReference type="InterPro" id="IPR050222">
    <property type="entry name" value="MATE_MdtK"/>
</dbReference>
<feature type="transmembrane region" description="Helical" evidence="10">
    <location>
        <begin position="21"/>
        <end position="41"/>
    </location>
</feature>
<dbReference type="Proteomes" id="UP000472676">
    <property type="component" value="Unassembled WGS sequence"/>
</dbReference>
<dbReference type="PANTHER" id="PTHR43298">
    <property type="entry name" value="MULTIDRUG RESISTANCE PROTEIN NORM-RELATED"/>
    <property type="match status" value="1"/>
</dbReference>
<feature type="transmembrane region" description="Helical" evidence="10">
    <location>
        <begin position="97"/>
        <end position="114"/>
    </location>
</feature>
<feature type="transmembrane region" description="Helical" evidence="10">
    <location>
        <begin position="134"/>
        <end position="154"/>
    </location>
</feature>
<keyword evidence="6 10" id="KW-1133">Transmembrane helix</keyword>
<keyword evidence="3" id="KW-0050">Antiport</keyword>
<comment type="caution">
    <text evidence="11">The sequence shown here is derived from an EMBL/GenBank/DDBJ whole genome shotgun (WGS) entry which is preliminary data.</text>
</comment>
<dbReference type="RefSeq" id="WP_166259645.1">
    <property type="nucleotide sequence ID" value="NZ_JAAMOW010000008.1"/>
</dbReference>
<dbReference type="GO" id="GO:0015297">
    <property type="term" value="F:antiporter activity"/>
    <property type="evidence" value="ECO:0007669"/>
    <property type="project" value="UniProtKB-KW"/>
</dbReference>
<feature type="transmembrane region" description="Helical" evidence="10">
    <location>
        <begin position="47"/>
        <end position="76"/>
    </location>
</feature>
<feature type="transmembrane region" description="Helical" evidence="10">
    <location>
        <begin position="166"/>
        <end position="186"/>
    </location>
</feature>
<evidence type="ECO:0000256" key="8">
    <source>
        <dbReference type="ARBA" id="ARBA00023136"/>
    </source>
</evidence>
<feature type="transmembrane region" description="Helical" evidence="10">
    <location>
        <begin position="285"/>
        <end position="302"/>
    </location>
</feature>
<organism evidence="11 12">
    <name type="scientific">Solimonas terrae</name>
    <dbReference type="NCBI Taxonomy" id="1396819"/>
    <lineage>
        <taxon>Bacteria</taxon>
        <taxon>Pseudomonadati</taxon>
        <taxon>Pseudomonadota</taxon>
        <taxon>Gammaproteobacteria</taxon>
        <taxon>Nevskiales</taxon>
        <taxon>Nevskiaceae</taxon>
        <taxon>Solimonas</taxon>
    </lineage>
</organism>
<evidence type="ECO:0000256" key="3">
    <source>
        <dbReference type="ARBA" id="ARBA00022449"/>
    </source>
</evidence>
<dbReference type="GO" id="GO:0006811">
    <property type="term" value="P:monoatomic ion transport"/>
    <property type="evidence" value="ECO:0007669"/>
    <property type="project" value="UniProtKB-KW"/>
</dbReference>
<keyword evidence="8 10" id="KW-0472">Membrane</keyword>
<reference evidence="11 12" key="1">
    <citation type="journal article" date="2014" name="Int. J. Syst. Evol. Microbiol.">
        <title>Solimonas terrae sp. nov., isolated from soil.</title>
        <authorList>
            <person name="Kim S.J."/>
            <person name="Moon J.Y."/>
            <person name="Weon H.Y."/>
            <person name="Ahn J.H."/>
            <person name="Chen W.M."/>
            <person name="Kwon S.W."/>
        </authorList>
    </citation>
    <scope>NUCLEOTIDE SEQUENCE [LARGE SCALE GENOMIC DNA]</scope>
    <source>
        <strain evidence="11 12">KIS83-12</strain>
    </source>
</reference>
<keyword evidence="2" id="KW-0813">Transport</keyword>
<evidence type="ECO:0000256" key="10">
    <source>
        <dbReference type="SAM" id="Phobius"/>
    </source>
</evidence>
<feature type="transmembrane region" description="Helical" evidence="10">
    <location>
        <begin position="323"/>
        <end position="347"/>
    </location>
</feature>
<dbReference type="EMBL" id="JAAMOW010000008">
    <property type="protein sequence ID" value="NGY06349.1"/>
    <property type="molecule type" value="Genomic_DNA"/>
</dbReference>
<evidence type="ECO:0000256" key="7">
    <source>
        <dbReference type="ARBA" id="ARBA00023065"/>
    </source>
</evidence>
<dbReference type="AlphaFoldDB" id="A0A6M2BWJ3"/>
<dbReference type="Pfam" id="PF01554">
    <property type="entry name" value="MatE"/>
    <property type="match status" value="2"/>
</dbReference>
<gene>
    <name evidence="11" type="ORF">G7Y85_16375</name>
</gene>
<evidence type="ECO:0000256" key="2">
    <source>
        <dbReference type="ARBA" id="ARBA00022448"/>
    </source>
</evidence>
<feature type="transmembrane region" description="Helical" evidence="10">
    <location>
        <begin position="416"/>
        <end position="437"/>
    </location>
</feature>
<feature type="transmembrane region" description="Helical" evidence="10">
    <location>
        <begin position="359"/>
        <end position="383"/>
    </location>
</feature>
<evidence type="ECO:0000313" key="12">
    <source>
        <dbReference type="Proteomes" id="UP000472676"/>
    </source>
</evidence>
<keyword evidence="4" id="KW-1003">Cell membrane</keyword>
<protein>
    <recommendedName>
        <fullName evidence="9">Multidrug-efflux transporter</fullName>
    </recommendedName>
</protein>
<dbReference type="NCBIfam" id="TIGR00797">
    <property type="entry name" value="matE"/>
    <property type="match status" value="1"/>
</dbReference>
<evidence type="ECO:0000256" key="5">
    <source>
        <dbReference type="ARBA" id="ARBA00022692"/>
    </source>
</evidence>
<feature type="transmembrane region" description="Helical" evidence="10">
    <location>
        <begin position="390"/>
        <end position="410"/>
    </location>
</feature>
<comment type="subcellular location">
    <subcellularLocation>
        <location evidence="1">Cell inner membrane</location>
        <topology evidence="1">Multi-pass membrane protein</topology>
    </subcellularLocation>
</comment>
<name>A0A6M2BWJ3_9GAMM</name>
<keyword evidence="7" id="KW-0406">Ion transport</keyword>
<keyword evidence="12" id="KW-1185">Reference proteome</keyword>
<feature type="transmembrane region" description="Helical" evidence="10">
    <location>
        <begin position="192"/>
        <end position="214"/>
    </location>
</feature>
<dbReference type="GO" id="GO:0042910">
    <property type="term" value="F:xenobiotic transmembrane transporter activity"/>
    <property type="evidence" value="ECO:0007669"/>
    <property type="project" value="InterPro"/>
</dbReference>
<evidence type="ECO:0000256" key="6">
    <source>
        <dbReference type="ARBA" id="ARBA00022989"/>
    </source>
</evidence>
<dbReference type="PANTHER" id="PTHR43298:SF2">
    <property type="entry name" value="FMN_FAD EXPORTER YEEO-RELATED"/>
    <property type="match status" value="1"/>
</dbReference>
<keyword evidence="5 10" id="KW-0812">Transmembrane</keyword>
<dbReference type="PIRSF" id="PIRSF006603">
    <property type="entry name" value="DinF"/>
    <property type="match status" value="1"/>
</dbReference>
<evidence type="ECO:0000256" key="1">
    <source>
        <dbReference type="ARBA" id="ARBA00004429"/>
    </source>
</evidence>
<dbReference type="InterPro" id="IPR002528">
    <property type="entry name" value="MATE_fam"/>
</dbReference>
<evidence type="ECO:0000256" key="9">
    <source>
        <dbReference type="ARBA" id="ARBA00031636"/>
    </source>
</evidence>
<proteinExistence type="predicted"/>
<dbReference type="InterPro" id="IPR048279">
    <property type="entry name" value="MdtK-like"/>
</dbReference>
<evidence type="ECO:0000313" key="11">
    <source>
        <dbReference type="EMBL" id="NGY06349.1"/>
    </source>
</evidence>
<sequence length="453" mass="48494">MAARDLTSGSIGAHLLRMAAFMLLTMFVQTLYSLIDIFWVGHLGRDAVAAVALGSNLMLALMAVSQSLAVGAAALISQAAGRKDFDEARRLFTQSQSLAILLALVFFVLMYGVRGLYSDALAGNAEVARLTRDFLLPFIPAMALQIPLFVLSAALRGVGDVRTASIAQVASVLVNIVLAPVLIFGWGSGHPLGVVGASLATLISVLAGVFGLAIHVVRRTRFLLAGPGAWKPQVRIWLRMVRIGLPSGLEMGLMAFYMGFVMAMLQRFGSAPQAAFGVGMRVLQVGMMPAMAVTFSSAAIVGQNYGARRPARVRATFAHAVKLNLTAAGFFCLAFHLAPTMLIGLFSNDSQVQYYGAQFLRWISWNLMAMVAVMACGGVFSGLGNTLPSLAGSVVRIGFITVFALLLSTHPGFAPHWIWALSVVASLLQLAINLPLLRREMRRRLRPMETAAV</sequence>
<feature type="transmembrane region" description="Helical" evidence="10">
    <location>
        <begin position="243"/>
        <end position="265"/>
    </location>
</feature>
<evidence type="ECO:0000256" key="4">
    <source>
        <dbReference type="ARBA" id="ARBA00022475"/>
    </source>
</evidence>
<dbReference type="GO" id="GO:0005886">
    <property type="term" value="C:plasma membrane"/>
    <property type="evidence" value="ECO:0007669"/>
    <property type="project" value="UniProtKB-SubCell"/>
</dbReference>